<sequence>MMLPTRRQNNISTRQCPVPRPPASPPYVLEHAGATWDWIERTLTTHRKARARCCKNHTQTHNK</sequence>
<dbReference type="Proteomes" id="UP001322277">
    <property type="component" value="Chromosome 1"/>
</dbReference>
<evidence type="ECO:0000256" key="1">
    <source>
        <dbReference type="SAM" id="MobiDB-lite"/>
    </source>
</evidence>
<feature type="compositionally biased region" description="Polar residues" evidence="1">
    <location>
        <begin position="1"/>
        <end position="15"/>
    </location>
</feature>
<protein>
    <recommendedName>
        <fullName evidence="4">Transposase</fullName>
    </recommendedName>
</protein>
<organism evidence="2 3">
    <name type="scientific">Colletotrichum destructivum</name>
    <dbReference type="NCBI Taxonomy" id="34406"/>
    <lineage>
        <taxon>Eukaryota</taxon>
        <taxon>Fungi</taxon>
        <taxon>Dikarya</taxon>
        <taxon>Ascomycota</taxon>
        <taxon>Pezizomycotina</taxon>
        <taxon>Sordariomycetes</taxon>
        <taxon>Hypocreomycetidae</taxon>
        <taxon>Glomerellales</taxon>
        <taxon>Glomerellaceae</taxon>
        <taxon>Colletotrichum</taxon>
        <taxon>Colletotrichum destructivum species complex</taxon>
    </lineage>
</organism>
<proteinExistence type="predicted"/>
<dbReference type="KEGG" id="cdet:87937667"/>
<gene>
    <name evidence="2" type="ORF">CDEST_01164</name>
</gene>
<evidence type="ECO:0000313" key="2">
    <source>
        <dbReference type="EMBL" id="WQF76150.1"/>
    </source>
</evidence>
<evidence type="ECO:0008006" key="4">
    <source>
        <dbReference type="Google" id="ProtNLM"/>
    </source>
</evidence>
<feature type="region of interest" description="Disordered" evidence="1">
    <location>
        <begin position="1"/>
        <end position="25"/>
    </location>
</feature>
<dbReference type="AlphaFoldDB" id="A0AAX4HYF4"/>
<name>A0AAX4HYF4_9PEZI</name>
<dbReference type="RefSeq" id="XP_062773374.1">
    <property type="nucleotide sequence ID" value="XM_062917323.1"/>
</dbReference>
<keyword evidence="3" id="KW-1185">Reference proteome</keyword>
<accession>A0AAX4HYF4</accession>
<dbReference type="EMBL" id="CP137305">
    <property type="protein sequence ID" value="WQF76150.1"/>
    <property type="molecule type" value="Genomic_DNA"/>
</dbReference>
<evidence type="ECO:0000313" key="3">
    <source>
        <dbReference type="Proteomes" id="UP001322277"/>
    </source>
</evidence>
<reference evidence="3" key="1">
    <citation type="journal article" date="2023" name="bioRxiv">
        <title>Complete genome of the Medicago anthracnose fungus, Colletotrichum destructivum, reveals a mini-chromosome-like region within a core chromosome.</title>
        <authorList>
            <person name="Lapalu N."/>
            <person name="Simon A."/>
            <person name="Lu A."/>
            <person name="Plaumann P.-L."/>
            <person name="Amselem J."/>
            <person name="Pigne S."/>
            <person name="Auger A."/>
            <person name="Koch C."/>
            <person name="Dallery J.-F."/>
            <person name="O'Connell R.J."/>
        </authorList>
    </citation>
    <scope>NUCLEOTIDE SEQUENCE [LARGE SCALE GENOMIC DNA]</scope>
    <source>
        <strain evidence="3">CBS 520.97</strain>
    </source>
</reference>
<dbReference type="GeneID" id="87937667"/>